<gene>
    <name evidence="8" type="ORF">IQ215_05360</name>
</gene>
<dbReference type="Proteomes" id="UP000654604">
    <property type="component" value="Unassembled WGS sequence"/>
</dbReference>
<keyword evidence="6" id="KW-0902">Two-component regulatory system</keyword>
<accession>A0ABR9V2J1</accession>
<dbReference type="PANTHER" id="PTHR43711:SF26">
    <property type="entry name" value="SENSOR HISTIDINE KINASE RCSC"/>
    <property type="match status" value="1"/>
</dbReference>
<evidence type="ECO:0000256" key="6">
    <source>
        <dbReference type="ARBA" id="ARBA00023012"/>
    </source>
</evidence>
<dbReference type="Gene3D" id="3.30.565.10">
    <property type="entry name" value="Histidine kinase-like ATPase, C-terminal domain"/>
    <property type="match status" value="1"/>
</dbReference>
<dbReference type="CDD" id="cd00082">
    <property type="entry name" value="HisKA"/>
    <property type="match status" value="1"/>
</dbReference>
<dbReference type="PRINTS" id="PR00344">
    <property type="entry name" value="BCTRLSENSOR"/>
</dbReference>
<dbReference type="Pfam" id="PF02518">
    <property type="entry name" value="HATPase_c"/>
    <property type="match status" value="1"/>
</dbReference>
<dbReference type="RefSeq" id="WP_193800284.1">
    <property type="nucleotide sequence ID" value="NZ_JADEWC010000008.1"/>
</dbReference>
<keyword evidence="4" id="KW-0808">Transferase</keyword>
<evidence type="ECO:0000313" key="9">
    <source>
        <dbReference type="Proteomes" id="UP000654604"/>
    </source>
</evidence>
<name>A0ABR9V2J1_9CHRO</name>
<dbReference type="SUPFAM" id="SSF47384">
    <property type="entry name" value="Homodimeric domain of signal transducing histidine kinase"/>
    <property type="match status" value="1"/>
</dbReference>
<dbReference type="InterPro" id="IPR036097">
    <property type="entry name" value="HisK_dim/P_sf"/>
</dbReference>
<dbReference type="SMART" id="SM00387">
    <property type="entry name" value="HATPase_c"/>
    <property type="match status" value="1"/>
</dbReference>
<feature type="domain" description="Histidine kinase" evidence="7">
    <location>
        <begin position="220"/>
        <end position="439"/>
    </location>
</feature>
<keyword evidence="5 8" id="KW-0418">Kinase</keyword>
<dbReference type="Gene3D" id="3.30.450.40">
    <property type="match status" value="1"/>
</dbReference>
<dbReference type="SMART" id="SM00388">
    <property type="entry name" value="HisKA"/>
    <property type="match status" value="1"/>
</dbReference>
<dbReference type="InterPro" id="IPR003594">
    <property type="entry name" value="HATPase_dom"/>
</dbReference>
<dbReference type="PROSITE" id="PS50109">
    <property type="entry name" value="HIS_KIN"/>
    <property type="match status" value="1"/>
</dbReference>
<dbReference type="InterPro" id="IPR029016">
    <property type="entry name" value="GAF-like_dom_sf"/>
</dbReference>
<dbReference type="SUPFAM" id="SSF55874">
    <property type="entry name" value="ATPase domain of HSP90 chaperone/DNA topoisomerase II/histidine kinase"/>
    <property type="match status" value="1"/>
</dbReference>
<organism evidence="8 9">
    <name type="scientific">Cyanobacterium stanieri LEGE 03274</name>
    <dbReference type="NCBI Taxonomy" id="1828756"/>
    <lineage>
        <taxon>Bacteria</taxon>
        <taxon>Bacillati</taxon>
        <taxon>Cyanobacteriota</taxon>
        <taxon>Cyanophyceae</taxon>
        <taxon>Oscillatoriophycideae</taxon>
        <taxon>Chroococcales</taxon>
        <taxon>Geminocystaceae</taxon>
        <taxon>Cyanobacterium</taxon>
    </lineage>
</organism>
<evidence type="ECO:0000256" key="5">
    <source>
        <dbReference type="ARBA" id="ARBA00022777"/>
    </source>
</evidence>
<dbReference type="Gene3D" id="1.10.287.130">
    <property type="match status" value="1"/>
</dbReference>
<protein>
    <recommendedName>
        <fullName evidence="2">histidine kinase</fullName>
        <ecNumber evidence="2">2.7.13.3</ecNumber>
    </recommendedName>
</protein>
<evidence type="ECO:0000313" key="8">
    <source>
        <dbReference type="EMBL" id="MBE9222119.1"/>
    </source>
</evidence>
<dbReference type="Pfam" id="PF00512">
    <property type="entry name" value="HisKA"/>
    <property type="match status" value="1"/>
</dbReference>
<dbReference type="InterPro" id="IPR050736">
    <property type="entry name" value="Sensor_HK_Regulatory"/>
</dbReference>
<keyword evidence="9" id="KW-1185">Reference proteome</keyword>
<dbReference type="GO" id="GO:0016301">
    <property type="term" value="F:kinase activity"/>
    <property type="evidence" value="ECO:0007669"/>
    <property type="project" value="UniProtKB-KW"/>
</dbReference>
<evidence type="ECO:0000256" key="2">
    <source>
        <dbReference type="ARBA" id="ARBA00012438"/>
    </source>
</evidence>
<dbReference type="EC" id="2.7.13.3" evidence="2"/>
<dbReference type="InterPro" id="IPR004358">
    <property type="entry name" value="Sig_transdc_His_kin-like_C"/>
</dbReference>
<evidence type="ECO:0000256" key="3">
    <source>
        <dbReference type="ARBA" id="ARBA00022553"/>
    </source>
</evidence>
<dbReference type="EMBL" id="JADEWC010000008">
    <property type="protein sequence ID" value="MBE9222119.1"/>
    <property type="molecule type" value="Genomic_DNA"/>
</dbReference>
<dbReference type="InterPro" id="IPR005467">
    <property type="entry name" value="His_kinase_dom"/>
</dbReference>
<evidence type="ECO:0000259" key="7">
    <source>
        <dbReference type="PROSITE" id="PS50109"/>
    </source>
</evidence>
<sequence>MDAIFDLDLINTVKVLKLNRLSIVRFKYDHIIQTKSKNKQIPSATVEKVFDCHECQNYQPDQEIKYNKLSQSSLLIYAWKIAPKIAILETPEQIIKHRQGEDWTELFQLNLINSLLFIPLYLERQKTTYQPNILGSLILQSYGAKQWTDADIEVFKWIGKKVSADIINQQTVAKTQSLVNERTSQLKFSLDVQAKLSSKLRFHLEELRESNRVKDEFIASMSDALKTPLSNLKTGLKMLKLRNKNKSLELYINILEQECDKEINLVDNLLTIQQLRVKEIEISPQKIHLSSFLQDIRQNFINQLAHHQLSLNISSQLDFLLTDLKSLDLIIKELVLNAIKFSTAQTVIYLIFERNGNGFIIEISNIGAKIAPEEQENIFQPFYQGSNVENVTNGGTGLGLALVKSLIENLNGTIEVSSILSPNSKDYINTFTITLPQEVHEVY</sequence>
<dbReference type="InterPro" id="IPR003661">
    <property type="entry name" value="HisK_dim/P_dom"/>
</dbReference>
<comment type="caution">
    <text evidence="8">The sequence shown here is derived from an EMBL/GenBank/DDBJ whole genome shotgun (WGS) entry which is preliminary data.</text>
</comment>
<keyword evidence="3" id="KW-0597">Phosphoprotein</keyword>
<evidence type="ECO:0000256" key="1">
    <source>
        <dbReference type="ARBA" id="ARBA00000085"/>
    </source>
</evidence>
<dbReference type="InterPro" id="IPR036890">
    <property type="entry name" value="HATPase_C_sf"/>
</dbReference>
<evidence type="ECO:0000256" key="4">
    <source>
        <dbReference type="ARBA" id="ARBA00022679"/>
    </source>
</evidence>
<reference evidence="8 9" key="1">
    <citation type="submission" date="2020-10" db="EMBL/GenBank/DDBJ databases">
        <authorList>
            <person name="Castelo-Branco R."/>
            <person name="Eusebio N."/>
            <person name="Adriana R."/>
            <person name="Vieira A."/>
            <person name="Brugerolle De Fraissinette N."/>
            <person name="Rezende De Castro R."/>
            <person name="Schneider M.P."/>
            <person name="Vasconcelos V."/>
            <person name="Leao P.N."/>
        </authorList>
    </citation>
    <scope>NUCLEOTIDE SEQUENCE [LARGE SCALE GENOMIC DNA]</scope>
    <source>
        <strain evidence="8 9">LEGE 03274</strain>
    </source>
</reference>
<proteinExistence type="predicted"/>
<comment type="catalytic activity">
    <reaction evidence="1">
        <text>ATP + protein L-histidine = ADP + protein N-phospho-L-histidine.</text>
        <dbReference type="EC" id="2.7.13.3"/>
    </reaction>
</comment>
<dbReference type="PANTHER" id="PTHR43711">
    <property type="entry name" value="TWO-COMPONENT HISTIDINE KINASE"/>
    <property type="match status" value="1"/>
</dbReference>